<evidence type="ECO:0000256" key="3">
    <source>
        <dbReference type="ARBA" id="ARBA00022723"/>
    </source>
</evidence>
<dbReference type="InParanoid" id="A0A6P3VCJ0"/>
<evidence type="ECO:0000256" key="5">
    <source>
        <dbReference type="ARBA" id="ARBA00022833"/>
    </source>
</evidence>
<dbReference type="InterPro" id="IPR001723">
    <property type="entry name" value="Nuclear_hrmn_rcpt"/>
</dbReference>
<keyword evidence="7" id="KW-0238">DNA-binding</keyword>
<feature type="domain" description="Nuclear receptor" evidence="12">
    <location>
        <begin position="88"/>
        <end position="164"/>
    </location>
</feature>
<dbReference type="InterPro" id="IPR013088">
    <property type="entry name" value="Znf_NHR/GATA"/>
</dbReference>
<accession>A0A6P3VCJ0</accession>
<dbReference type="GO" id="GO:0003707">
    <property type="term" value="F:nuclear steroid receptor activity"/>
    <property type="evidence" value="ECO:0007669"/>
    <property type="project" value="UniProtKB-UniRule"/>
</dbReference>
<evidence type="ECO:0000256" key="6">
    <source>
        <dbReference type="ARBA" id="ARBA00023015"/>
    </source>
</evidence>
<name>A0A6P3VCJ0_OCTDE</name>
<dbReference type="Pfam" id="PF00104">
    <property type="entry name" value="Hormone_recep"/>
    <property type="match status" value="1"/>
</dbReference>
<evidence type="ECO:0000256" key="7">
    <source>
        <dbReference type="ARBA" id="ARBA00023125"/>
    </source>
</evidence>
<evidence type="ECO:0000256" key="8">
    <source>
        <dbReference type="ARBA" id="ARBA00023163"/>
    </source>
</evidence>
<dbReference type="CDD" id="cd06943">
    <property type="entry name" value="NR_LBD_RXR_like"/>
    <property type="match status" value="1"/>
</dbReference>
<organism evidence="14 15">
    <name type="scientific">Octodon degus</name>
    <name type="common">Degu</name>
    <name type="synonym">Sciurus degus</name>
    <dbReference type="NCBI Taxonomy" id="10160"/>
    <lineage>
        <taxon>Eukaryota</taxon>
        <taxon>Metazoa</taxon>
        <taxon>Chordata</taxon>
        <taxon>Craniata</taxon>
        <taxon>Vertebrata</taxon>
        <taxon>Euteleostomi</taxon>
        <taxon>Mammalia</taxon>
        <taxon>Eutheria</taxon>
        <taxon>Euarchontoglires</taxon>
        <taxon>Glires</taxon>
        <taxon>Rodentia</taxon>
        <taxon>Hystricomorpha</taxon>
        <taxon>Octodontidae</taxon>
        <taxon>Octodon</taxon>
    </lineage>
</organism>
<dbReference type="FunCoup" id="A0A6P3VCJ0">
    <property type="interactions" value="1048"/>
</dbReference>
<dbReference type="FunFam" id="3.30.50.10:FF:000006">
    <property type="entry name" value="Nuclear receptor subfamily 5 group A member"/>
    <property type="match status" value="1"/>
</dbReference>
<dbReference type="AlphaFoldDB" id="A0A6P3VCJ0"/>
<dbReference type="Gene3D" id="3.30.50.10">
    <property type="entry name" value="Erythroid Transcription Factor GATA-1, subunit A"/>
    <property type="match status" value="1"/>
</dbReference>
<feature type="region of interest" description="Disordered" evidence="11">
    <location>
        <begin position="163"/>
        <end position="185"/>
    </location>
</feature>
<keyword evidence="8" id="KW-0804">Transcription</keyword>
<keyword evidence="4" id="KW-0863">Zinc-finger</keyword>
<dbReference type="FunFam" id="1.10.565.10:FF:000002">
    <property type="entry name" value="Retinoic acid receptor RXR-alpha"/>
    <property type="match status" value="1"/>
</dbReference>
<dbReference type="InterPro" id="IPR000536">
    <property type="entry name" value="Nucl_hrmn_rcpt_lig-bd"/>
</dbReference>
<evidence type="ECO:0000313" key="15">
    <source>
        <dbReference type="RefSeq" id="XP_012372066.1"/>
    </source>
</evidence>
<protein>
    <submittedName>
        <fullName evidence="15">Retinoic acid receptor RXR-gamma</fullName>
    </submittedName>
</protein>
<feature type="region of interest" description="Disordered" evidence="11">
    <location>
        <begin position="26"/>
        <end position="48"/>
    </location>
</feature>
<evidence type="ECO:0000256" key="1">
    <source>
        <dbReference type="ARBA" id="ARBA00004123"/>
    </source>
</evidence>
<evidence type="ECO:0000256" key="11">
    <source>
        <dbReference type="SAM" id="MobiDB-lite"/>
    </source>
</evidence>
<dbReference type="Proteomes" id="UP000515203">
    <property type="component" value="Unplaced"/>
</dbReference>
<dbReference type="Gene3D" id="1.10.565.10">
    <property type="entry name" value="Retinoid X Receptor"/>
    <property type="match status" value="1"/>
</dbReference>
<dbReference type="PRINTS" id="PR00047">
    <property type="entry name" value="STROIDFINGER"/>
</dbReference>
<comment type="subcellular location">
    <subcellularLocation>
        <location evidence="1">Nucleus</location>
    </subcellularLocation>
</comment>
<dbReference type="InterPro" id="IPR050274">
    <property type="entry name" value="Nuclear_hormone_rcpt_NR2"/>
</dbReference>
<dbReference type="GeneID" id="101578299"/>
<evidence type="ECO:0000259" key="13">
    <source>
        <dbReference type="PROSITE" id="PS51843"/>
    </source>
</evidence>
<evidence type="ECO:0000256" key="2">
    <source>
        <dbReference type="ARBA" id="ARBA00006421"/>
    </source>
</evidence>
<feature type="domain" description="NR LBD" evidence="13">
    <location>
        <begin position="184"/>
        <end position="412"/>
    </location>
</feature>
<dbReference type="GO" id="GO:0005634">
    <property type="term" value="C:nucleus"/>
    <property type="evidence" value="ECO:0007669"/>
    <property type="project" value="UniProtKB-SubCell"/>
</dbReference>
<dbReference type="PRINTS" id="PR00398">
    <property type="entry name" value="STRDHORMONER"/>
</dbReference>
<proteinExistence type="inferred from homology"/>
<reference evidence="15" key="1">
    <citation type="submission" date="2025-08" db="UniProtKB">
        <authorList>
            <consortium name="RefSeq"/>
        </authorList>
    </citation>
    <scope>IDENTIFICATION</scope>
</reference>
<dbReference type="CDD" id="cd06956">
    <property type="entry name" value="NR_DBD_RXR"/>
    <property type="match status" value="1"/>
</dbReference>
<evidence type="ECO:0000259" key="12">
    <source>
        <dbReference type="PROSITE" id="PS51030"/>
    </source>
</evidence>
<evidence type="ECO:0000256" key="9">
    <source>
        <dbReference type="ARBA" id="ARBA00023170"/>
    </source>
</evidence>
<dbReference type="PRINTS" id="PR00545">
    <property type="entry name" value="RETINOIDXR"/>
</dbReference>
<dbReference type="PANTHER" id="PTHR24083">
    <property type="entry name" value="NUCLEAR HORMONE RECEPTOR"/>
    <property type="match status" value="1"/>
</dbReference>
<dbReference type="SUPFAM" id="SSF48508">
    <property type="entry name" value="Nuclear receptor ligand-binding domain"/>
    <property type="match status" value="1"/>
</dbReference>
<keyword evidence="10" id="KW-0539">Nucleus</keyword>
<evidence type="ECO:0000313" key="14">
    <source>
        <dbReference type="Proteomes" id="UP000515203"/>
    </source>
</evidence>
<evidence type="ECO:0000256" key="4">
    <source>
        <dbReference type="ARBA" id="ARBA00022771"/>
    </source>
</evidence>
<keyword evidence="3" id="KW-0479">Metal-binding</keyword>
<dbReference type="InterPro" id="IPR035500">
    <property type="entry name" value="NHR-like_dom_sf"/>
</dbReference>
<keyword evidence="14" id="KW-1185">Reference proteome</keyword>
<keyword evidence="9 15" id="KW-0675">Receptor</keyword>
<dbReference type="PROSITE" id="PS51030">
    <property type="entry name" value="NUCLEAR_REC_DBD_2"/>
    <property type="match status" value="1"/>
</dbReference>
<comment type="similarity">
    <text evidence="2">Belongs to the nuclear hormone receptor family. NR2 subfamily.</text>
</comment>
<gene>
    <name evidence="15" type="primary">Rxrg</name>
</gene>
<dbReference type="PROSITE" id="PS51843">
    <property type="entry name" value="NR_LBD"/>
    <property type="match status" value="1"/>
</dbReference>
<sequence length="416" mass="45989">MYGNYSHFMKFPTGFGGSPCHAGSTSMSPSAALSTGKPMDGHSSYTNTPVSVPRTLSAVGTPLNALGSPYRVITSAMGPPSGALAAPPGMNLVAPPSSQPGKHYGVYSCEGCKGFFKRTIRKDLIYTCRDNKDCLIDKRQRNRCQYCRYQKCLVMGMKREAVQEERQRSRERAESEAKGASSGHEDMPVERILEAELAVEPKTESYGDVSMENSTNDPVTNICHAADKQLFTLVEWAKRIPHFSDLTLEDQVILLRAGWNELLIASFSHRSVSVQDGILLATGLHVHRSSAHSAGVGSIFDRVLTELVSKMKDMQMDKSELGCLRAIVLFNPDAKGLSNPSEVETLREKVYATLEAYTKQKYPEQPGRFAKLLLRLPALRSIGLKCLEHLFFFKLIGDTPIDTFLMEMLETPLQIT</sequence>
<dbReference type="GO" id="GO:0008270">
    <property type="term" value="F:zinc ion binding"/>
    <property type="evidence" value="ECO:0007669"/>
    <property type="project" value="UniProtKB-UniRule"/>
</dbReference>
<dbReference type="InterPro" id="IPR001628">
    <property type="entry name" value="Znf_hrmn_rcpt"/>
</dbReference>
<dbReference type="SMART" id="SM00399">
    <property type="entry name" value="ZnF_C4"/>
    <property type="match status" value="1"/>
</dbReference>
<dbReference type="RefSeq" id="XP_012372066.1">
    <property type="nucleotide sequence ID" value="XM_012516612.2"/>
</dbReference>
<dbReference type="CTD" id="6258"/>
<keyword evidence="6" id="KW-0805">Transcription regulation</keyword>
<dbReference type="SMART" id="SM00430">
    <property type="entry name" value="HOLI"/>
    <property type="match status" value="1"/>
</dbReference>
<dbReference type="GO" id="GO:0043565">
    <property type="term" value="F:sequence-specific DNA binding"/>
    <property type="evidence" value="ECO:0007669"/>
    <property type="project" value="InterPro"/>
</dbReference>
<dbReference type="SUPFAM" id="SSF57716">
    <property type="entry name" value="Glucocorticoid receptor-like (DNA-binding domain)"/>
    <property type="match status" value="1"/>
</dbReference>
<keyword evidence="5" id="KW-0862">Zinc</keyword>
<dbReference type="Pfam" id="PF00105">
    <property type="entry name" value="zf-C4"/>
    <property type="match status" value="1"/>
</dbReference>
<evidence type="ECO:0000256" key="10">
    <source>
        <dbReference type="ARBA" id="ARBA00023242"/>
    </source>
</evidence>
<dbReference type="OrthoDB" id="5873264at2759"/>
<dbReference type="InterPro" id="IPR000003">
    <property type="entry name" value="Retinoid-X_rcpt/HNF4"/>
</dbReference>